<dbReference type="Proteomes" id="UP000730618">
    <property type="component" value="Unassembled WGS sequence"/>
</dbReference>
<evidence type="ECO:0000313" key="1">
    <source>
        <dbReference type="EMBL" id="CAG7657473.1"/>
    </source>
</evidence>
<organism evidence="1 2">
    <name type="scientific">Paenibacillus allorhizosphaerae</name>
    <dbReference type="NCBI Taxonomy" id="2849866"/>
    <lineage>
        <taxon>Bacteria</taxon>
        <taxon>Bacillati</taxon>
        <taxon>Bacillota</taxon>
        <taxon>Bacilli</taxon>
        <taxon>Bacillales</taxon>
        <taxon>Paenibacillaceae</taxon>
        <taxon>Paenibacillus</taxon>
    </lineage>
</organism>
<keyword evidence="2" id="KW-1185">Reference proteome</keyword>
<gene>
    <name evidence="1" type="ORF">PAECIP111802_06737</name>
</gene>
<dbReference type="PANTHER" id="PTHR43884:SF12">
    <property type="entry name" value="ISOVALERYL-COA DEHYDROGENASE, MITOCHONDRIAL-RELATED"/>
    <property type="match status" value="1"/>
</dbReference>
<proteinExistence type="predicted"/>
<comment type="caution">
    <text evidence="1">The sequence shown here is derived from an EMBL/GenBank/DDBJ whole genome shotgun (WGS) entry which is preliminary data.</text>
</comment>
<sequence>METAERKQVIESCIQDKLKPVVRKIDAEALYPFEFMNSLGSAGVFRSQALLSETLLRDTDLIERTSTACMTTGFNLWCHLAAATYLRRTDNVYLRQKLLPLLEEGGLRGGTGLSNPMKFYAGLEKLHLKAKRVAGGYSVSGQLPMVSNLGTDHWFGIVASVEEERRIMAFVPCRADRLSMKEKLGYLALNGSATYTCAFDDVFVPDDWIVSEQADDFVEDIRPVFVLYQIPLGLGVTSAAVESIGKAAGRQGGCNRYLSIQSAEIGDELSRRKEELRRICLDPNVTAQWSAIVRLRLDTVLLTLKAVQADMLHHGGSAYLQASEPSRRLREAYFLANLTPTVKHLEKMLQLMEAQSLSAAPRQREGEP</sequence>
<evidence type="ECO:0000313" key="2">
    <source>
        <dbReference type="Proteomes" id="UP000730618"/>
    </source>
</evidence>
<reference evidence="1 2" key="1">
    <citation type="submission" date="2021-06" db="EMBL/GenBank/DDBJ databases">
        <authorList>
            <person name="Criscuolo A."/>
        </authorList>
    </citation>
    <scope>NUCLEOTIDE SEQUENCE [LARGE SCALE GENOMIC DNA]</scope>
    <source>
        <strain evidence="2">CIP 111802</strain>
    </source>
</reference>
<accession>A0ABN7TZY4</accession>
<dbReference type="EMBL" id="CAJVCE010000035">
    <property type="protein sequence ID" value="CAG7657473.1"/>
    <property type="molecule type" value="Genomic_DNA"/>
</dbReference>
<protein>
    <recommendedName>
        <fullName evidence="3">Acyl-CoA dehydrogenase</fullName>
    </recommendedName>
</protein>
<name>A0ABN7TZY4_9BACL</name>
<dbReference type="RefSeq" id="WP_218102911.1">
    <property type="nucleotide sequence ID" value="NZ_CAJVCE010000035.1"/>
</dbReference>
<dbReference type="PANTHER" id="PTHR43884">
    <property type="entry name" value="ACYL-COA DEHYDROGENASE"/>
    <property type="match status" value="1"/>
</dbReference>
<evidence type="ECO:0008006" key="3">
    <source>
        <dbReference type="Google" id="ProtNLM"/>
    </source>
</evidence>